<gene>
    <name evidence="2" type="ORF">OO013_03410</name>
</gene>
<keyword evidence="3" id="KW-1185">Reference proteome</keyword>
<accession>A0ABT3RM54</accession>
<name>A0ABT3RM54_9BACT</name>
<reference evidence="2 3" key="1">
    <citation type="submission" date="2022-11" db="EMBL/GenBank/DDBJ databases">
        <title>The characterization of three novel Bacteroidetes species and genomic analysis of their roles in tidal elemental geochemical cycles.</title>
        <authorList>
            <person name="Ma K."/>
        </authorList>
    </citation>
    <scope>NUCLEOTIDE SEQUENCE [LARGE SCALE GENOMIC DNA]</scope>
    <source>
        <strain evidence="2 3">M17</strain>
    </source>
</reference>
<organism evidence="2 3">
    <name type="scientific">Mangrovivirga halotolerans</name>
    <dbReference type="NCBI Taxonomy" id="2993936"/>
    <lineage>
        <taxon>Bacteria</taxon>
        <taxon>Pseudomonadati</taxon>
        <taxon>Bacteroidota</taxon>
        <taxon>Cytophagia</taxon>
        <taxon>Cytophagales</taxon>
        <taxon>Mangrovivirgaceae</taxon>
        <taxon>Mangrovivirga</taxon>
    </lineage>
</organism>
<dbReference type="Pfam" id="PF04536">
    <property type="entry name" value="TPM_phosphatase"/>
    <property type="match status" value="1"/>
</dbReference>
<feature type="domain" description="TPM" evidence="1">
    <location>
        <begin position="27"/>
        <end position="147"/>
    </location>
</feature>
<evidence type="ECO:0000313" key="2">
    <source>
        <dbReference type="EMBL" id="MCX2742898.1"/>
    </source>
</evidence>
<dbReference type="Proteomes" id="UP001209885">
    <property type="component" value="Unassembled WGS sequence"/>
</dbReference>
<dbReference type="RefSeq" id="WP_266055250.1">
    <property type="nucleotide sequence ID" value="NZ_JAPFQN010000002.1"/>
</dbReference>
<comment type="caution">
    <text evidence="2">The sequence shown here is derived from an EMBL/GenBank/DDBJ whole genome shotgun (WGS) entry which is preliminary data.</text>
</comment>
<dbReference type="Gene3D" id="3.10.310.50">
    <property type="match status" value="1"/>
</dbReference>
<dbReference type="InterPro" id="IPR007621">
    <property type="entry name" value="TPM_dom"/>
</dbReference>
<sequence>MIRIVGLYFLFFISSLVARAQIEGYIFDNAELLKKKEFSSLEFFMRGINEENAPEYVFYSLNGLMGEDIREVGKRLYSNIITKNDEIDQGVLYIYSKEENEFALITGESLKWHYGKSFEDSITNITKSYFDEEEYFTGLSKTFTQLYSMFNKRVPWQISYNSFTELGNDLANSEGKLVEFTGIPITKNLTTLHDPDVYMSNEYYIRVKGDNGKVIRLFYTIDMLDDIEKLISSPKARIIARIGSLRPFKFLYVGRKPLNQ</sequence>
<protein>
    <submittedName>
        <fullName evidence="2">TPM domain-containing protein</fullName>
    </submittedName>
</protein>
<dbReference type="EMBL" id="JAPFQN010000002">
    <property type="protein sequence ID" value="MCX2742898.1"/>
    <property type="molecule type" value="Genomic_DNA"/>
</dbReference>
<evidence type="ECO:0000259" key="1">
    <source>
        <dbReference type="Pfam" id="PF04536"/>
    </source>
</evidence>
<proteinExistence type="predicted"/>
<evidence type="ECO:0000313" key="3">
    <source>
        <dbReference type="Proteomes" id="UP001209885"/>
    </source>
</evidence>